<sequence>MEAQVIIGVATQMLKRDQHVPEHLATKDSNGGNLGYSAALVCTPLRAWACPTPASDAMRLLTGFEPGTDPAWSSPVASQITWRPEVPGCFPRAGLGGRVYYVGLDLDTAPWTAEVGAAAAGDHYEAASGPLPPNLVYASPAAIRAVSAGRLAGGRPCALSSNANGNSSAGASPSYYYLPVGRKPPPTTTPARWWCRAAAPAAWWVATVSISLLDDIGVPAAMSTAMLCGVGHTWQLVSRSKPVCASEPKGMVYPAESQPSLAVDGLYNNTRNGITSMCALSDLAAAPYIMIDLGAHMVVERVEVTKSISAAHSHELSGFSIAVTVENPCVSPE</sequence>
<organism evidence="1 2">
    <name type="scientific">Chlamydomonas incerta</name>
    <dbReference type="NCBI Taxonomy" id="51695"/>
    <lineage>
        <taxon>Eukaryota</taxon>
        <taxon>Viridiplantae</taxon>
        <taxon>Chlorophyta</taxon>
        <taxon>core chlorophytes</taxon>
        <taxon>Chlorophyceae</taxon>
        <taxon>CS clade</taxon>
        <taxon>Chlamydomonadales</taxon>
        <taxon>Chlamydomonadaceae</taxon>
        <taxon>Chlamydomonas</taxon>
    </lineage>
</organism>
<dbReference type="SUPFAM" id="SSF49785">
    <property type="entry name" value="Galactose-binding domain-like"/>
    <property type="match status" value="1"/>
</dbReference>
<gene>
    <name evidence="1" type="ORF">HXX76_016282</name>
</gene>
<dbReference type="AlphaFoldDB" id="A0A835VNP6"/>
<comment type="caution">
    <text evidence="1">The sequence shown here is derived from an EMBL/GenBank/DDBJ whole genome shotgun (WGS) entry which is preliminary data.</text>
</comment>
<protein>
    <submittedName>
        <fullName evidence="1">Uncharacterized protein</fullName>
    </submittedName>
</protein>
<dbReference type="EMBL" id="JAEHOC010000221">
    <property type="protein sequence ID" value="KAG2422095.1"/>
    <property type="molecule type" value="Genomic_DNA"/>
</dbReference>
<dbReference type="Gene3D" id="2.60.120.260">
    <property type="entry name" value="Galactose-binding domain-like"/>
    <property type="match status" value="1"/>
</dbReference>
<reference evidence="1" key="1">
    <citation type="journal article" date="2020" name="bioRxiv">
        <title>Comparative genomics of Chlamydomonas.</title>
        <authorList>
            <person name="Craig R.J."/>
            <person name="Hasan A.R."/>
            <person name="Ness R.W."/>
            <person name="Keightley P.D."/>
        </authorList>
    </citation>
    <scope>NUCLEOTIDE SEQUENCE</scope>
    <source>
        <strain evidence="1">SAG 7.73</strain>
    </source>
</reference>
<evidence type="ECO:0000313" key="2">
    <source>
        <dbReference type="Proteomes" id="UP000650467"/>
    </source>
</evidence>
<feature type="non-terminal residue" evidence="1">
    <location>
        <position position="333"/>
    </location>
</feature>
<dbReference type="Proteomes" id="UP000650467">
    <property type="component" value="Unassembled WGS sequence"/>
</dbReference>
<proteinExistence type="predicted"/>
<keyword evidence="2" id="KW-1185">Reference proteome</keyword>
<dbReference type="InterPro" id="IPR008979">
    <property type="entry name" value="Galactose-bd-like_sf"/>
</dbReference>
<name>A0A835VNP6_CHLIN</name>
<accession>A0A835VNP6</accession>
<evidence type="ECO:0000313" key="1">
    <source>
        <dbReference type="EMBL" id="KAG2422095.1"/>
    </source>
</evidence>